<name>A0ABW9H0S8_9FIRM</name>
<comment type="caution">
    <text evidence="1">The sequence shown here is derived from an EMBL/GenBank/DDBJ whole genome shotgun (WGS) entry which is preliminary data.</text>
</comment>
<reference evidence="1 2" key="1">
    <citation type="journal article" date="2016" name="Int. J. Syst. Evol. Microbiol.">
        <title>Peptococcus simiae sp. nov., isolated from rhesus macaque faeces and emended description of the genus Peptococcus.</title>
        <authorList>
            <person name="Shkoporov A.N."/>
            <person name="Efimov B.A."/>
            <person name="Kondova I."/>
            <person name="Ouwerling B."/>
            <person name="Chaplin A.V."/>
            <person name="Shcherbakova V.A."/>
            <person name="Langermans J.A.M."/>
        </authorList>
    </citation>
    <scope>NUCLEOTIDE SEQUENCE [LARGE SCALE GENOMIC DNA]</scope>
    <source>
        <strain evidence="1 2">M108</strain>
    </source>
</reference>
<evidence type="ECO:0000313" key="1">
    <source>
        <dbReference type="EMBL" id="MFM9414456.1"/>
    </source>
</evidence>
<accession>A0ABW9H0S8</accession>
<keyword evidence="2" id="KW-1185">Reference proteome</keyword>
<dbReference type="EMBL" id="JBJUVG010000018">
    <property type="protein sequence ID" value="MFM9414456.1"/>
    <property type="molecule type" value="Genomic_DNA"/>
</dbReference>
<organism evidence="1 2">
    <name type="scientific">Peptococcus simiae</name>
    <dbReference type="NCBI Taxonomy" id="1643805"/>
    <lineage>
        <taxon>Bacteria</taxon>
        <taxon>Bacillati</taxon>
        <taxon>Bacillota</taxon>
        <taxon>Clostridia</taxon>
        <taxon>Eubacteriales</taxon>
        <taxon>Peptococcaceae</taxon>
        <taxon>Peptococcus</taxon>
    </lineage>
</organism>
<evidence type="ECO:0000313" key="2">
    <source>
        <dbReference type="Proteomes" id="UP001631949"/>
    </source>
</evidence>
<gene>
    <name evidence="1" type="ORF">ACKQTC_08765</name>
</gene>
<dbReference type="Proteomes" id="UP001631949">
    <property type="component" value="Unassembled WGS sequence"/>
</dbReference>
<proteinExistence type="predicted"/>
<dbReference type="RefSeq" id="WP_408978061.1">
    <property type="nucleotide sequence ID" value="NZ_JBJUVG010000018.1"/>
</dbReference>
<protein>
    <submittedName>
        <fullName evidence="1">Uncharacterized protein</fullName>
    </submittedName>
</protein>
<sequence>MTSKSFLEEILIEDEEGVRKFVEALEASQEAGKNSHPPSLAVKEIGPDAIRDLWPEKAQVFEAKALEQGLESLAKDQLLEGEKFLARLKKKYACTAKDEPESQEDRI</sequence>